<organism evidence="1 2">
    <name type="scientific">Sporolactobacillus shoreae</name>
    <dbReference type="NCBI Taxonomy" id="1465501"/>
    <lineage>
        <taxon>Bacteria</taxon>
        <taxon>Bacillati</taxon>
        <taxon>Bacillota</taxon>
        <taxon>Bacilli</taxon>
        <taxon>Bacillales</taxon>
        <taxon>Sporolactobacillaceae</taxon>
        <taxon>Sporolactobacillus</taxon>
    </lineage>
</organism>
<accession>A0A4Z0GJF6</accession>
<dbReference type="Proteomes" id="UP000298347">
    <property type="component" value="Unassembled WGS sequence"/>
</dbReference>
<dbReference type="RefSeq" id="WP_135349756.1">
    <property type="nucleotide sequence ID" value="NZ_SRJD01000025.1"/>
</dbReference>
<evidence type="ECO:0000313" key="1">
    <source>
        <dbReference type="EMBL" id="TGA96412.1"/>
    </source>
</evidence>
<dbReference type="EMBL" id="SRJD01000025">
    <property type="protein sequence ID" value="TGA96412.1"/>
    <property type="molecule type" value="Genomic_DNA"/>
</dbReference>
<reference evidence="1 2" key="1">
    <citation type="journal article" date="2015" name="Int. J. Syst. Evol. Microbiol.">
        <title>Sporolactobacillus shoreae sp. nov. and Sporolactobacillus spathodeae sp. nov., two spore-forming lactic acid bacteria isolated from tree barks in Thailand.</title>
        <authorList>
            <person name="Thamacharoensuk T."/>
            <person name="Kitahara M."/>
            <person name="Ohkuma M."/>
            <person name="Thongchul N."/>
            <person name="Tanasupawat S."/>
        </authorList>
    </citation>
    <scope>NUCLEOTIDE SEQUENCE [LARGE SCALE GENOMIC DNA]</scope>
    <source>
        <strain evidence="1 2">BK92</strain>
    </source>
</reference>
<dbReference type="AlphaFoldDB" id="A0A4Z0GJF6"/>
<gene>
    <name evidence="1" type="ORF">E4665_15770</name>
</gene>
<sequence length="59" mass="7092">MHKNQLSYDKEWANENREHKRYLSKRSTAKSFIRKDATAEDLDDLESLIAERRKLITLK</sequence>
<comment type="caution">
    <text evidence="1">The sequence shown here is derived from an EMBL/GenBank/DDBJ whole genome shotgun (WGS) entry which is preliminary data.</text>
</comment>
<protein>
    <submittedName>
        <fullName evidence="1">Uncharacterized protein</fullName>
    </submittedName>
</protein>
<evidence type="ECO:0000313" key="2">
    <source>
        <dbReference type="Proteomes" id="UP000298347"/>
    </source>
</evidence>
<dbReference type="OrthoDB" id="1699217at2"/>
<name>A0A4Z0GJF6_9BACL</name>
<proteinExistence type="predicted"/>
<keyword evidence="2" id="KW-1185">Reference proteome</keyword>